<feature type="region of interest" description="Disordered" evidence="1">
    <location>
        <begin position="1782"/>
        <end position="1858"/>
    </location>
</feature>
<dbReference type="InterPro" id="IPR038765">
    <property type="entry name" value="Papain-like_cys_pep_sf"/>
</dbReference>
<dbReference type="SUPFAM" id="SSF54236">
    <property type="entry name" value="Ubiquitin-like"/>
    <property type="match status" value="1"/>
</dbReference>
<evidence type="ECO:0000313" key="3">
    <source>
        <dbReference type="EMBL" id="KAJ6238218.1"/>
    </source>
</evidence>
<keyword evidence="3" id="KW-0378">Hydrolase</keyword>
<dbReference type="PANTHER" id="PTHR24006">
    <property type="entry name" value="UBIQUITIN CARBOXYL-TERMINAL HYDROLASE"/>
    <property type="match status" value="1"/>
</dbReference>
<dbReference type="SUPFAM" id="SSF54001">
    <property type="entry name" value="Cysteine proteinases"/>
    <property type="match status" value="1"/>
</dbReference>
<comment type="caution">
    <text evidence="3">The sequence shown here is derived from an EMBL/GenBank/DDBJ whole genome shotgun (WGS) entry which is preliminary data.</text>
</comment>
<accession>A0ABQ8Y256</accession>
<dbReference type="InterPro" id="IPR001394">
    <property type="entry name" value="Peptidase_C19_UCH"/>
</dbReference>
<evidence type="ECO:0000259" key="2">
    <source>
        <dbReference type="PROSITE" id="PS50235"/>
    </source>
</evidence>
<feature type="compositionally biased region" description="Basic and acidic residues" evidence="1">
    <location>
        <begin position="1813"/>
        <end position="1822"/>
    </location>
</feature>
<sequence length="3096" mass="368089">MSDKNKPEFYIKYYETLLNSIIKDEDPSIQLVGYKEEIRSMINGDFSEERTNYFVENVLYNIVNKIWVRADFPIESAPLINDFFTYSIDLVINRLETGSYELIRSLCRIFGNPQSQVFYTTFMKKDPNSFMETYDWVVLKKKLPGPRSYYLCKNIEYFASKDGFLAISNFLLSKEYKQEPKTTLKYIETIQKISHLFKKEYLEKLIPNLKMYVDNLIKKDCNELRNFKYSQYINIVAKVTDAIEDYDKTLGKKTRQDFKIFFSFKWLNSAYFEMRAIGILELNKRFRKIRFKKFLNRSMNIKELCSWSKENELIKVLFGERKHPEIIKHCKTIIETLFKYESLSFDDFNLIWNATEDHQTFANIIFNILSQICSYFSKEFLNYICTEKFDGIEEWEIWHIEFLTELTRTTLNLTNQYNGYKTIFELFFKKFWNLILNNYLDYEIRLKICDNLKKIFNKQIFSDSKRKMLFNLIIEELRNQQVEFEKTKKKNTNKDKDNNISNNNSILIIPLLKNLILSYNNQQQVQGYNTFTNISVNRKTIVDEYQKKENIKEIILQDLLNFKERVNKYLIKNNLNYNNINNNNENKTEFEKKNEENNLKSIAIIEHLPYLKQLETRLNFLVFLKSISNHIKFKKQEMITLWESFIENPILKKLETNLFYNWITSFESKKIVNGYLFEKALEFDTKFLNENEFKFFIHIFNIYNKNQNLIAIKNKKSILITKFVKENELKGISKIWEIALFADNEDVSILAIDLLIQYQKLEKQIYSNKCVEWNEKFIKKCIGYLKNDKMIDNDNNNNNNNGTVLNRILIILTKYIQFRERNILPEYLGFKRHKFGIFNLPINLIINNSIDSQKKYNFNLQINANDSIYKLKTKIGKHLNLNFNTFQITFDNINLDNLTYFKTINELQIQNNDELILYKKFIPNNYDNDLKIMRKIQKKKNNIQKNSIPTFILKKYFNELFLILEKESINNNKIKEKVLNILKLMPSNEMILNKFLNLSNLNEKEINELNWDTIFNIDQSLFKLNYSLQIIDKLTYLPHNNENDNNNNNNNENEGERKRINKLINIFKKKGSVNKIINLLIKINKITNESLIITKNDSMILLIKILSQLLVNNNNNLNEYIIDNDIELNNLNINNFVNILLKTIKKIYYQTKNNKDDLEKIKNTLNNIILIIISGCNKNYNNHLQWKNALINYSKFNNWIKEFLLFSNQSSFRLLCLKLINELCFNELSKKDLEKITKIDNEKQDSEKDSEKEKEIQNEKGTEKKKEIEKSDGIEKEKVVEKEKGIIVEKETKKEIGKEKVLEKENRTVNKKKLILNNFFLLNLIKIFPILKDCNLNSNTKNLDKIYSNEYFNILIQILELNFKLNNLNISLEDFINQLIYFFKNRPIIEKDLTNSDEILIGYMNLLNLIIKYHSNKILIKNSQDLITEIFNSLYNLDPINQKNDNNKINDEKNGDIIIPPKYKTNRTKEMAFKLLIEISKFSKNNYLITTNLFYNQVKNIKPPKLWYYDPYNEIKMNKDLNSGLTNLGNTCYMNSLLQQLFMVPEFKKSVLKLDIPHNVNKENEDKKLSNGKQDTIQNNNDINDNLLYQLQLVFGKLIESEKSFIDTSHFAKKFKDYTGEPINVRIQMDVDEFFNMLFNQLEQNLKKINQDNLLKNIFGGKNANQIIILDEENSNDKSERLEDFFNLSLDVKEKKDIYHSLEQYIEGDKLTGDNKYYSEKLGKKVDAIKRVCIHTLPKLLILNLKRIEYNFQTMKRYKVNDKYEFPFELNLYNYTKEGIEEKENKKNKKKNKQTNTIEKEINTMENDEKEENGEKKENDKEEEKEEGEEKEDKEEKEEGEEEEEGEGEGEGQKENNKKKIIIEEEKCPNTNYDYILTGIIVHRGSAERGHYYSLIKDNKSDQWYKFDDRIVTKFNTALIEEECFGGSEEIWTEEAMINQKPIIKEKNNSAYMLIYQRKDIINKYNQFQINNNLLKEINIEKNEFFIKKNVYEEQYINFFYSLIDIFENNKFNNDNKLDDNIIVNETPIIENNYLQLLILFAIKILSHSKFKEKQEIFFNFLFNQLKNNEKTSKWFLENNIRTWNEEILLNCTVVKFKKLYLNLIINSMKGCLNNKNERLIINKFIFKNKTNENYIINEDLIKNLNTVSNKLLLQNKDRKFNNSLIISQLEILLNYLNNYQLIFQNIHDYLEFLKELILIDPIFIKYLLSINIVSRLIDIYLGNSSPLKNNNNDNINNNQNSNNNNNDLYQNKENNNKILLEIIDLLIKDINLNTTTNNNNINSNPNNQDRTMNNIYSFKEENETIKYPIGKSITENKLVLSNLDQYLLVETEFIFNTIMNDSNPLICGNILMKICGNNDLILNKFMKKVLQKILNNNNSNQKEEEYIKYFIILEKLLTINKQYESILISIIDLIKSKIDNDTKKVCILMKCLKILISNDNEAIIGWFLNHLELWLENLILENKDNSIIEQTCIFVERLVFKLNDESKKLSQIFELFLKRIPKLQGVMYTKIRGGNNGLDYNELKMKSKTRKTTFLEIVNYLNLLKTCIQGPKTSQIFRKNFANIWDLFVQIDKKNIMYDQNKHYYLTFLEQSFEIDPENLLLLSEFENRVNQLLNLNQTTNEKNANLINYNNAIFPVYYRIIRICSNNSEHFQKVFIKSKDIEFTFKNIILNSQNYPVSTKILFDMIQKDLLKYKEFKKLLMKLIFNKNKVKFESSPGHHLELINLLLINDQDYYNLCLAKGTNKLTLTVKNYLKKLNTLSDKEMVLLESLINTFIKIVNWIDDNKNGYDLRTIILNWGNKDVLLHLIIYNFETLFTKSNKFFVLICNLLKSLIFSVQDDENAFVSVLQYLINNHTQVLINSKKNQVNLIPIWHQNNKLPKYMADIHYHQLVLNVINHVFIHSKDESVSRKVNFALQLWIFLLIQSSNNLNDHLHFVRILTVKKIINFKGIINQINNDYMFNQYLFTIFNNISLLADSSVWNLFQIIIKLIKPNPDHEYSENFLKMFSNNMLNTINNFFISYQNDNDNIANGKELNVLILNLKTLFLLGQKDETWKMIFVIFSGDLLSKIKNLLQLNLKNKELNDLVTSIIKLFI</sequence>
<dbReference type="EMBL" id="JAOAOG010000233">
    <property type="protein sequence ID" value="KAJ6238218.1"/>
    <property type="molecule type" value="Genomic_DNA"/>
</dbReference>
<keyword evidence="4" id="KW-1185">Reference proteome</keyword>
<dbReference type="PANTHER" id="PTHR24006:SF827">
    <property type="entry name" value="UBIQUITIN CARBOXYL-TERMINAL HYDROLASE 34"/>
    <property type="match status" value="1"/>
</dbReference>
<evidence type="ECO:0000256" key="1">
    <source>
        <dbReference type="SAM" id="MobiDB-lite"/>
    </source>
</evidence>
<dbReference type="InterPro" id="IPR029071">
    <property type="entry name" value="Ubiquitin-like_domsf"/>
</dbReference>
<dbReference type="PROSITE" id="PS00972">
    <property type="entry name" value="USP_1"/>
    <property type="match status" value="1"/>
</dbReference>
<feature type="domain" description="USP" evidence="2">
    <location>
        <begin position="1523"/>
        <end position="1959"/>
    </location>
</feature>
<reference evidence="3" key="1">
    <citation type="submission" date="2022-08" db="EMBL/GenBank/DDBJ databases">
        <title>Novel sulfate-reducing endosymbionts in the free-living metamonad Anaeramoeba.</title>
        <authorList>
            <person name="Jerlstrom-Hultqvist J."/>
            <person name="Cepicka I."/>
            <person name="Gallot-Lavallee L."/>
            <person name="Salas-Leiva D."/>
            <person name="Curtis B.A."/>
            <person name="Zahonova K."/>
            <person name="Pipaliya S."/>
            <person name="Dacks J."/>
            <person name="Roger A.J."/>
        </authorList>
    </citation>
    <scope>NUCLEOTIDE SEQUENCE</scope>
    <source>
        <strain evidence="3">Schooner1</strain>
    </source>
</reference>
<dbReference type="PROSITE" id="PS00973">
    <property type="entry name" value="USP_2"/>
    <property type="match status" value="1"/>
</dbReference>
<gene>
    <name evidence="3" type="ORF">M0813_26185</name>
</gene>
<dbReference type="PROSITE" id="PS50235">
    <property type="entry name" value="USP_3"/>
    <property type="match status" value="1"/>
</dbReference>
<feature type="compositionally biased region" description="Acidic residues" evidence="1">
    <location>
        <begin position="1823"/>
        <end position="1850"/>
    </location>
</feature>
<organism evidence="3 4">
    <name type="scientific">Anaeramoeba flamelloides</name>
    <dbReference type="NCBI Taxonomy" id="1746091"/>
    <lineage>
        <taxon>Eukaryota</taxon>
        <taxon>Metamonada</taxon>
        <taxon>Anaeramoebidae</taxon>
        <taxon>Anaeramoeba</taxon>
    </lineage>
</organism>
<dbReference type="InterPro" id="IPR018200">
    <property type="entry name" value="USP_CS"/>
</dbReference>
<dbReference type="GO" id="GO:0016787">
    <property type="term" value="F:hydrolase activity"/>
    <property type="evidence" value="ECO:0007669"/>
    <property type="project" value="UniProtKB-KW"/>
</dbReference>
<feature type="region of interest" description="Disordered" evidence="1">
    <location>
        <begin position="2232"/>
        <end position="2251"/>
    </location>
</feature>
<dbReference type="Pfam" id="PF00443">
    <property type="entry name" value="UCH"/>
    <property type="match status" value="1"/>
</dbReference>
<dbReference type="InterPro" id="IPR050164">
    <property type="entry name" value="Peptidase_C19"/>
</dbReference>
<dbReference type="Proteomes" id="UP001150062">
    <property type="component" value="Unassembled WGS sequence"/>
</dbReference>
<name>A0ABQ8Y256_9EUKA</name>
<protein>
    <submittedName>
        <fullName evidence="3">Ubiquitin carboxyl-terminal hydrolase faf-y-related</fullName>
    </submittedName>
</protein>
<dbReference type="Gene3D" id="3.90.70.10">
    <property type="entry name" value="Cysteine proteinases"/>
    <property type="match status" value="1"/>
</dbReference>
<evidence type="ECO:0000313" key="4">
    <source>
        <dbReference type="Proteomes" id="UP001150062"/>
    </source>
</evidence>
<feature type="region of interest" description="Disordered" evidence="1">
    <location>
        <begin position="1241"/>
        <end position="1268"/>
    </location>
</feature>
<proteinExistence type="predicted"/>
<dbReference type="InterPro" id="IPR028889">
    <property type="entry name" value="USP"/>
</dbReference>